<dbReference type="SUPFAM" id="SSF52218">
    <property type="entry name" value="Flavoproteins"/>
    <property type="match status" value="1"/>
</dbReference>
<name>R9LB50_9BACL</name>
<accession>R9LB50</accession>
<dbReference type="AlphaFoldDB" id="R9LB50"/>
<keyword evidence="1" id="KW-0560">Oxidoreductase</keyword>
<dbReference type="InterPro" id="IPR003680">
    <property type="entry name" value="Flavodoxin_fold"/>
</dbReference>
<evidence type="ECO:0000259" key="2">
    <source>
        <dbReference type="Pfam" id="PF02525"/>
    </source>
</evidence>
<dbReference type="HOGENOM" id="CLU_058643_0_2_9"/>
<dbReference type="GO" id="GO:0003955">
    <property type="term" value="F:NAD(P)H dehydrogenase (quinone) activity"/>
    <property type="evidence" value="ECO:0007669"/>
    <property type="project" value="TreeGrafter"/>
</dbReference>
<dbReference type="InterPro" id="IPR029039">
    <property type="entry name" value="Flavoprotein-like_sf"/>
</dbReference>
<feature type="domain" description="Flavodoxin-like fold" evidence="2">
    <location>
        <begin position="1"/>
        <end position="168"/>
    </location>
</feature>
<dbReference type="RefSeq" id="WP_016313180.1">
    <property type="nucleotide sequence ID" value="NZ_KE159653.1"/>
</dbReference>
<reference evidence="3 4" key="1">
    <citation type="submission" date="2013-04" db="EMBL/GenBank/DDBJ databases">
        <title>The Genome Sequence of Paenibacillus barengoltzii G22.</title>
        <authorList>
            <consortium name="The Broad Institute Genomics Platform"/>
            <consortium name="The Broad Institute Genome Sequencing Center for Infectious Disease"/>
            <person name="Earl A."/>
            <person name="Xavier R."/>
            <person name="Elson C."/>
            <person name="Duck W."/>
            <person name="Walker B."/>
            <person name="Young S."/>
            <person name="Zeng Q."/>
            <person name="Gargeya S."/>
            <person name="Fitzgerald M."/>
            <person name="Haas B."/>
            <person name="Abouelleil A."/>
            <person name="Allen A.W."/>
            <person name="Alvarado L."/>
            <person name="Arachchi H.M."/>
            <person name="Berlin A.M."/>
            <person name="Chapman S.B."/>
            <person name="Gainer-Dewar J."/>
            <person name="Goldberg J."/>
            <person name="Griggs A."/>
            <person name="Gujja S."/>
            <person name="Hansen M."/>
            <person name="Howarth C."/>
            <person name="Imamovic A."/>
            <person name="Ireland A."/>
            <person name="Larimer J."/>
            <person name="McCowan C."/>
            <person name="Murphy C."/>
            <person name="Pearson M."/>
            <person name="Poon T.W."/>
            <person name="Priest M."/>
            <person name="Roberts A."/>
            <person name="Saif S."/>
            <person name="Shea T."/>
            <person name="Sisk P."/>
            <person name="Sykes S."/>
            <person name="Wortman J."/>
            <person name="Nusbaum C."/>
            <person name="Birren B."/>
        </authorList>
    </citation>
    <scope>NUCLEOTIDE SEQUENCE [LARGE SCALE GENOMIC DNA]</scope>
    <source>
        <strain evidence="3 4">G22</strain>
    </source>
</reference>
<gene>
    <name evidence="3" type="ORF">C812_02738</name>
</gene>
<dbReference type="GeneID" id="43345721"/>
<evidence type="ECO:0000313" key="4">
    <source>
        <dbReference type="Proteomes" id="UP000019598"/>
    </source>
</evidence>
<dbReference type="EMBL" id="ASSZ01000025">
    <property type="protein sequence ID" value="EOS55606.1"/>
    <property type="molecule type" value="Genomic_DNA"/>
</dbReference>
<organism evidence="3 4">
    <name type="scientific">Paenibacillus barengoltzii G22</name>
    <dbReference type="NCBI Taxonomy" id="1235795"/>
    <lineage>
        <taxon>Bacteria</taxon>
        <taxon>Bacillati</taxon>
        <taxon>Bacillota</taxon>
        <taxon>Bacilli</taxon>
        <taxon>Bacillales</taxon>
        <taxon>Paenibacillaceae</taxon>
        <taxon>Paenibacillus</taxon>
    </lineage>
</organism>
<dbReference type="PATRIC" id="fig|1235795.3.peg.2705"/>
<dbReference type="OrthoDB" id="9798454at2"/>
<dbReference type="Pfam" id="PF02525">
    <property type="entry name" value="Flavodoxin_2"/>
    <property type="match status" value="1"/>
</dbReference>
<dbReference type="GO" id="GO:0009055">
    <property type="term" value="F:electron transfer activity"/>
    <property type="evidence" value="ECO:0007669"/>
    <property type="project" value="TreeGrafter"/>
</dbReference>
<dbReference type="STRING" id="1235795.C812_02738"/>
<comment type="caution">
    <text evidence="3">The sequence shown here is derived from an EMBL/GenBank/DDBJ whole genome shotgun (WGS) entry which is preliminary data.</text>
</comment>
<proteinExistence type="predicted"/>
<dbReference type="Proteomes" id="UP000019598">
    <property type="component" value="Unassembled WGS sequence"/>
</dbReference>
<sequence length="179" mass="20537">MNILVIAAHPHLHQSRANLALIQELRKQGDFHIRDLYREYPAWHIDVEKEQRILLQYARIVFQFPFYWYSCPPLLKKWFDDVLTFGWAYGPGGENLLGKEFMLAITTGGTEASYRSGGDNSYTISEFLRPIEKTLTRCNGILLPAFVAYGVKHASAAELTETAAKYMEFIRSPRAVLVH</sequence>
<dbReference type="PANTHER" id="PTHR47307">
    <property type="entry name" value="GLUTATHIONE-REGULATED POTASSIUM-EFFLUX SYSTEM ANCILLARY PROTEIN KEFG"/>
    <property type="match status" value="1"/>
</dbReference>
<dbReference type="Gene3D" id="3.40.50.360">
    <property type="match status" value="1"/>
</dbReference>
<protein>
    <recommendedName>
        <fullName evidence="2">Flavodoxin-like fold domain-containing protein</fullName>
    </recommendedName>
</protein>
<evidence type="ECO:0000313" key="3">
    <source>
        <dbReference type="EMBL" id="EOS55606.1"/>
    </source>
</evidence>
<dbReference type="PANTHER" id="PTHR47307:SF1">
    <property type="entry name" value="GLUTATHIONE-REGULATED POTASSIUM-EFFLUX SYSTEM ANCILLARY PROTEIN KEFG"/>
    <property type="match status" value="1"/>
</dbReference>
<evidence type="ECO:0000256" key="1">
    <source>
        <dbReference type="ARBA" id="ARBA00023002"/>
    </source>
</evidence>
<dbReference type="InterPro" id="IPR046980">
    <property type="entry name" value="KefG/KefF"/>
</dbReference>
<dbReference type="GO" id="GO:0010181">
    <property type="term" value="F:FMN binding"/>
    <property type="evidence" value="ECO:0007669"/>
    <property type="project" value="TreeGrafter"/>
</dbReference>